<comment type="caution">
    <text evidence="4">The sequence shown here is derived from an EMBL/GenBank/DDBJ whole genome shotgun (WGS) entry which is preliminary data.</text>
</comment>
<feature type="domain" description="ABC transporter" evidence="3">
    <location>
        <begin position="13"/>
        <end position="235"/>
    </location>
</feature>
<gene>
    <name evidence="4" type="ORF">HMPREF8571_1493</name>
</gene>
<keyword evidence="2 4" id="KW-0067">ATP-binding</keyword>
<organism evidence="4 5">
    <name type="scientific">Streptococcus mitis ATCC 6249</name>
    <dbReference type="NCBI Taxonomy" id="864567"/>
    <lineage>
        <taxon>Bacteria</taxon>
        <taxon>Bacillati</taxon>
        <taxon>Bacillota</taxon>
        <taxon>Bacilli</taxon>
        <taxon>Lactobacillales</taxon>
        <taxon>Streptococcaceae</taxon>
        <taxon>Streptococcus</taxon>
        <taxon>Streptococcus mitis group</taxon>
    </lineage>
</organism>
<keyword evidence="1" id="KW-0547">Nucleotide-binding</keyword>
<dbReference type="Pfam" id="PF00005">
    <property type="entry name" value="ABC_tran"/>
    <property type="match status" value="1"/>
</dbReference>
<dbReference type="eggNOG" id="COG1131">
    <property type="taxonomic scope" value="Bacteria"/>
</dbReference>
<evidence type="ECO:0000259" key="3">
    <source>
        <dbReference type="PROSITE" id="PS50893"/>
    </source>
</evidence>
<accession>E0PSD5</accession>
<reference evidence="4 5" key="1">
    <citation type="submission" date="2010-07" db="EMBL/GenBank/DDBJ databases">
        <authorList>
            <person name="Muzny D."/>
            <person name="Qin X."/>
            <person name="Deng J."/>
            <person name="Jiang H."/>
            <person name="Liu Y."/>
            <person name="Qu J."/>
            <person name="Song X.-Z."/>
            <person name="Zhang L."/>
            <person name="Thornton R."/>
            <person name="Coyle M."/>
            <person name="Francisco L."/>
            <person name="Jackson L."/>
            <person name="Javaid M."/>
            <person name="Korchina V."/>
            <person name="Kovar C."/>
            <person name="Mata R."/>
            <person name="Mathew T."/>
            <person name="Ngo R."/>
            <person name="Nguyen L."/>
            <person name="Nguyen N."/>
            <person name="Okwuonu G."/>
            <person name="Ongeri F."/>
            <person name="Pham C."/>
            <person name="Simmons D."/>
            <person name="Wilczek-Boney K."/>
            <person name="Hale W."/>
            <person name="Jakkamsetti A."/>
            <person name="Pham P."/>
            <person name="Ruth R."/>
            <person name="San Lucas F."/>
            <person name="Warren J."/>
            <person name="Zhang J."/>
            <person name="Zhao Z."/>
            <person name="Zhou C."/>
            <person name="Zhu D."/>
            <person name="Lee S."/>
            <person name="Bess C."/>
            <person name="Blankenburg K."/>
            <person name="Forbes L."/>
            <person name="Fu Q."/>
            <person name="Gubbala S."/>
            <person name="Hirani K."/>
            <person name="Jayaseelan J.C."/>
            <person name="Lara F."/>
            <person name="Munidasa M."/>
            <person name="Palculict T."/>
            <person name="Patil S."/>
            <person name="Pu L.-L."/>
            <person name="Saada N."/>
            <person name="Tang L."/>
            <person name="Weissenberger G."/>
            <person name="Zhu Y."/>
            <person name="Hemphill L."/>
            <person name="Shang Y."/>
            <person name="Youmans B."/>
            <person name="Ayvaz T."/>
            <person name="Ross M."/>
            <person name="Santibanez J."/>
            <person name="Aqrawi P."/>
            <person name="Gross S."/>
            <person name="Joshi V."/>
            <person name="Fowler G."/>
            <person name="Nazareth L."/>
            <person name="Reid J."/>
            <person name="Worley K."/>
            <person name="Petrosino J."/>
            <person name="Highlander S."/>
            <person name="Gibbs R."/>
        </authorList>
    </citation>
    <scope>NUCLEOTIDE SEQUENCE [LARGE SCALE GENOMIC DNA]</scope>
    <source>
        <strain evidence="4 5">ATCC 6249</strain>
    </source>
</reference>
<dbReference type="InterPro" id="IPR003593">
    <property type="entry name" value="AAA+_ATPase"/>
</dbReference>
<evidence type="ECO:0000313" key="5">
    <source>
        <dbReference type="Proteomes" id="UP000003823"/>
    </source>
</evidence>
<sequence length="240" mass="26675">MIISKEFKTMTLLALENVSKSYGGTIALENISLEISAGKIVGLLGPNGSGKTTLIKLINGLLQPDKGRVLINGQDPSPATKAIVSYLPDTTYLNEEMKVKDALTYFKTFYQDFNLERAQHLLADLGIDENNRLKKLSKGNKEKVQLILVMSREARLYVLDEPIGGVDPAARDYILNTIINNYSPTSTVLISTHLISDIEPILDEIIFLKDGKVVRQGNVDDIRYESGESIDQLFRQVFKA</sequence>
<dbReference type="Proteomes" id="UP000003823">
    <property type="component" value="Unassembled WGS sequence"/>
</dbReference>
<dbReference type="AlphaFoldDB" id="E0PSD5"/>
<dbReference type="EMBL" id="AEEN01000015">
    <property type="protein sequence ID" value="EFM31054.1"/>
    <property type="molecule type" value="Genomic_DNA"/>
</dbReference>
<dbReference type="SUPFAM" id="SSF52540">
    <property type="entry name" value="P-loop containing nucleoside triphosphate hydrolases"/>
    <property type="match status" value="1"/>
</dbReference>
<dbReference type="GO" id="GO:0005524">
    <property type="term" value="F:ATP binding"/>
    <property type="evidence" value="ECO:0007669"/>
    <property type="project" value="UniProtKB-KW"/>
</dbReference>
<dbReference type="GO" id="GO:0016887">
    <property type="term" value="F:ATP hydrolysis activity"/>
    <property type="evidence" value="ECO:0007669"/>
    <property type="project" value="InterPro"/>
</dbReference>
<dbReference type="InterPro" id="IPR027417">
    <property type="entry name" value="P-loop_NTPase"/>
</dbReference>
<dbReference type="HOGENOM" id="CLU_000604_1_2_9"/>
<dbReference type="Gene3D" id="3.40.50.300">
    <property type="entry name" value="P-loop containing nucleotide triphosphate hydrolases"/>
    <property type="match status" value="1"/>
</dbReference>
<evidence type="ECO:0000256" key="1">
    <source>
        <dbReference type="ARBA" id="ARBA00022741"/>
    </source>
</evidence>
<proteinExistence type="predicted"/>
<name>E0PSD5_STRMT</name>
<dbReference type="SMART" id="SM00382">
    <property type="entry name" value="AAA"/>
    <property type="match status" value="1"/>
</dbReference>
<dbReference type="PROSITE" id="PS50893">
    <property type="entry name" value="ABC_TRANSPORTER_2"/>
    <property type="match status" value="1"/>
</dbReference>
<dbReference type="PANTHER" id="PTHR43158:SF1">
    <property type="entry name" value="ABC TRANSPORTER, ATP-BINDING PROTEIN"/>
    <property type="match status" value="1"/>
</dbReference>
<dbReference type="PANTHER" id="PTHR43158">
    <property type="entry name" value="SKFA PEPTIDE EXPORT ATP-BINDING PROTEIN SKFE"/>
    <property type="match status" value="1"/>
</dbReference>
<evidence type="ECO:0000256" key="2">
    <source>
        <dbReference type="ARBA" id="ARBA00022840"/>
    </source>
</evidence>
<protein>
    <submittedName>
        <fullName evidence="4">ABC transporter, ATP-binding protein</fullName>
    </submittedName>
</protein>
<dbReference type="CDD" id="cd03230">
    <property type="entry name" value="ABC_DR_subfamily_A"/>
    <property type="match status" value="1"/>
</dbReference>
<evidence type="ECO:0000313" key="4">
    <source>
        <dbReference type="EMBL" id="EFM31054.1"/>
    </source>
</evidence>
<dbReference type="InterPro" id="IPR003439">
    <property type="entry name" value="ABC_transporter-like_ATP-bd"/>
</dbReference>